<protein>
    <recommendedName>
        <fullName evidence="1">DUF4434 domain-containing protein</fullName>
    </recommendedName>
</protein>
<dbReference type="Gene3D" id="3.20.20.80">
    <property type="entry name" value="Glycosidases"/>
    <property type="match status" value="1"/>
</dbReference>
<proteinExistence type="predicted"/>
<sequence>MYRSAVMQTTLYNDIDQVRMFLDLGQKYGVRIYMGLFDTYRHWVRNDWRSEVAVNLELIHELIERYGGHPAFHGWYMSHEGSMEHHQTRIWKPLCREIRKIDQVRPIMASPRYAGDKWAREFPLTPEIHRQHFEIILEEMEGLIDAYAPMDGHVSFRNLEPFFAATAEVMAQYGAQFWSNLETFDRDMPWKFPPIEWAKLRFKLELAQQYVSKIISFELPHFMSPDSMYSSAGMLYRRYREYLKTRN</sequence>
<evidence type="ECO:0000313" key="2">
    <source>
        <dbReference type="EMBL" id="MPM37612.1"/>
    </source>
</evidence>
<dbReference type="SUPFAM" id="SSF51445">
    <property type="entry name" value="(Trans)glycosidases"/>
    <property type="match status" value="1"/>
</dbReference>
<accession>A0A644Z9U3</accession>
<dbReference type="InterPro" id="IPR027849">
    <property type="entry name" value="DUF4434"/>
</dbReference>
<comment type="caution">
    <text evidence="2">The sequence shown here is derived from an EMBL/GenBank/DDBJ whole genome shotgun (WGS) entry which is preliminary data.</text>
</comment>
<feature type="domain" description="DUF4434" evidence="1">
    <location>
        <begin position="7"/>
        <end position="228"/>
    </location>
</feature>
<dbReference type="AlphaFoldDB" id="A0A644Z9U3"/>
<organism evidence="2">
    <name type="scientific">bioreactor metagenome</name>
    <dbReference type="NCBI Taxonomy" id="1076179"/>
    <lineage>
        <taxon>unclassified sequences</taxon>
        <taxon>metagenomes</taxon>
        <taxon>ecological metagenomes</taxon>
    </lineage>
</organism>
<dbReference type="EMBL" id="VSSQ01008008">
    <property type="protein sequence ID" value="MPM37612.1"/>
    <property type="molecule type" value="Genomic_DNA"/>
</dbReference>
<evidence type="ECO:0000259" key="1">
    <source>
        <dbReference type="Pfam" id="PF14488"/>
    </source>
</evidence>
<dbReference type="InterPro" id="IPR017853">
    <property type="entry name" value="GH"/>
</dbReference>
<reference evidence="2" key="1">
    <citation type="submission" date="2019-08" db="EMBL/GenBank/DDBJ databases">
        <authorList>
            <person name="Kucharzyk K."/>
            <person name="Murdoch R.W."/>
            <person name="Higgins S."/>
            <person name="Loffler F."/>
        </authorList>
    </citation>
    <scope>NUCLEOTIDE SEQUENCE</scope>
</reference>
<gene>
    <name evidence="2" type="ORF">SDC9_84230</name>
</gene>
<name>A0A644Z9U3_9ZZZZ</name>
<dbReference type="Pfam" id="PF14488">
    <property type="entry name" value="DUF4434"/>
    <property type="match status" value="1"/>
</dbReference>